<gene>
    <name evidence="1" type="ORF">AUP44_25460</name>
</gene>
<protein>
    <submittedName>
        <fullName evidence="1">Uncharacterized protein</fullName>
    </submittedName>
</protein>
<dbReference type="RefSeq" id="WP_062763191.1">
    <property type="nucleotide sequence ID" value="NZ_CP121045.1"/>
</dbReference>
<dbReference type="OrthoDB" id="7474776at2"/>
<dbReference type="AlphaFoldDB" id="A0A162LB69"/>
<sequence length="93" mass="9940">MSRVAIKVLTTVTAPYGGALSAHDLAGRIADPGSAERCDPLVFAFFSEVSPRLQQAFIDEMHVDPTAARQVAARFSELAGYSLPFVSKCRLAA</sequence>
<proteinExistence type="predicted"/>
<reference evidence="1 2" key="1">
    <citation type="submission" date="2015-12" db="EMBL/GenBank/DDBJ databases">
        <title>Genome sequence of Tistrella mobilis MCCC 1A02139.</title>
        <authorList>
            <person name="Lu L."/>
            <person name="Lai Q."/>
            <person name="Shao Z."/>
            <person name="Qian P."/>
        </authorList>
    </citation>
    <scope>NUCLEOTIDE SEQUENCE [LARGE SCALE GENOMIC DNA]</scope>
    <source>
        <strain evidence="1 2">MCCC 1A02139</strain>
    </source>
</reference>
<dbReference type="GeneID" id="97240594"/>
<accession>A0A162LB69</accession>
<dbReference type="EMBL" id="LPZR01000094">
    <property type="protein sequence ID" value="KYO54214.1"/>
    <property type="molecule type" value="Genomic_DNA"/>
</dbReference>
<comment type="caution">
    <text evidence="1">The sequence shown here is derived from an EMBL/GenBank/DDBJ whole genome shotgun (WGS) entry which is preliminary data.</text>
</comment>
<evidence type="ECO:0000313" key="2">
    <source>
        <dbReference type="Proteomes" id="UP000075787"/>
    </source>
</evidence>
<dbReference type="Proteomes" id="UP000075787">
    <property type="component" value="Unassembled WGS sequence"/>
</dbReference>
<evidence type="ECO:0000313" key="1">
    <source>
        <dbReference type="EMBL" id="KYO54214.1"/>
    </source>
</evidence>
<name>A0A162LB69_9PROT</name>
<organism evidence="1 2">
    <name type="scientific">Tistrella mobilis</name>
    <dbReference type="NCBI Taxonomy" id="171437"/>
    <lineage>
        <taxon>Bacteria</taxon>
        <taxon>Pseudomonadati</taxon>
        <taxon>Pseudomonadota</taxon>
        <taxon>Alphaproteobacteria</taxon>
        <taxon>Geminicoccales</taxon>
        <taxon>Geminicoccaceae</taxon>
        <taxon>Tistrella</taxon>
    </lineage>
</organism>